<evidence type="ECO:0000256" key="1">
    <source>
        <dbReference type="SAM" id="Phobius"/>
    </source>
</evidence>
<proteinExistence type="predicted"/>
<protein>
    <submittedName>
        <fullName evidence="2">Uncharacterized protein</fullName>
    </submittedName>
</protein>
<reference evidence="2" key="1">
    <citation type="submission" date="2009-01" db="EMBL/GenBank/DDBJ databases">
        <title>Complete sequence of chromosome Cyanothece sp. PCC 7425.</title>
        <authorList>
            <consortium name="US DOE Joint Genome Institute"/>
            <person name="Lucas S."/>
            <person name="Copeland A."/>
            <person name="Lapidus A."/>
            <person name="Glavina del Rio T."/>
            <person name="Dalin E."/>
            <person name="Tice H."/>
            <person name="Bruce D."/>
            <person name="Goodwin L."/>
            <person name="Pitluck S."/>
            <person name="Sims D."/>
            <person name="Meineke L."/>
            <person name="Brettin T."/>
            <person name="Detter J.C."/>
            <person name="Han C."/>
            <person name="Larimer F."/>
            <person name="Land M."/>
            <person name="Hauser L."/>
            <person name="Kyrpides N."/>
            <person name="Ovchinnikova G."/>
            <person name="Liberton M."/>
            <person name="Stoeckel J."/>
            <person name="Banerjee A."/>
            <person name="Singh A."/>
            <person name="Page L."/>
            <person name="Sato H."/>
            <person name="Zhao L."/>
            <person name="Sherman L."/>
            <person name="Pakrasi H."/>
            <person name="Richardson P."/>
        </authorList>
    </citation>
    <scope>NUCLEOTIDE SEQUENCE</scope>
    <source>
        <strain evidence="2">PCC 7425</strain>
    </source>
</reference>
<feature type="transmembrane region" description="Helical" evidence="1">
    <location>
        <begin position="47"/>
        <end position="68"/>
    </location>
</feature>
<dbReference type="KEGG" id="cyn:Cyan7425_4143"/>
<dbReference type="HOGENOM" id="CLU_1324589_0_0_3"/>
<keyword evidence="1" id="KW-1133">Transmembrane helix</keyword>
<accession>B8HWN1</accession>
<feature type="transmembrane region" description="Helical" evidence="1">
    <location>
        <begin position="113"/>
        <end position="133"/>
    </location>
</feature>
<organism evidence="2">
    <name type="scientific">Cyanothece sp. (strain PCC 7425 / ATCC 29141)</name>
    <dbReference type="NCBI Taxonomy" id="395961"/>
    <lineage>
        <taxon>Bacteria</taxon>
        <taxon>Bacillati</taxon>
        <taxon>Cyanobacteriota</taxon>
        <taxon>Cyanophyceae</taxon>
        <taxon>Gomontiellales</taxon>
        <taxon>Cyanothecaceae</taxon>
        <taxon>Cyanothece</taxon>
    </lineage>
</organism>
<evidence type="ECO:0000313" key="2">
    <source>
        <dbReference type="EMBL" id="ACL46457.1"/>
    </source>
</evidence>
<dbReference type="AlphaFoldDB" id="B8HWN1"/>
<keyword evidence="1" id="KW-0812">Transmembrane</keyword>
<sequence length="207" mass="23521">MWEFLKQFGQWLRKSIVDTSKQVPRWLQAFWLKVHQGFYQSGLADRIIQWLLFNVAIALAPLIATYIHSTLERTPPYSNIWNNLSSKELLIISIALIGDAMGSLYKSDFNKSLRLIAGGICVCLLLFTTILFAKLPDLPQKETLFARENVNLDYITPEALTERHETIQTTNGNNANLLPGISRNIFFSIFSSGSNFQGPRVKQISEV</sequence>
<dbReference type="EMBL" id="CP001344">
    <property type="protein sequence ID" value="ACL46457.1"/>
    <property type="molecule type" value="Genomic_DNA"/>
</dbReference>
<gene>
    <name evidence="2" type="ordered locus">Cyan7425_4143</name>
</gene>
<name>B8HWN1_CYAP4</name>
<keyword evidence="1" id="KW-0472">Membrane</keyword>